<dbReference type="SUPFAM" id="SSF89796">
    <property type="entry name" value="CoA-transferase family III (CaiB/BaiF)"/>
    <property type="match status" value="1"/>
</dbReference>
<dbReference type="InterPro" id="IPR023606">
    <property type="entry name" value="CoA-Trfase_III_dom_1_sf"/>
</dbReference>
<dbReference type="AlphaFoldDB" id="A0A5B0VCB4"/>
<dbReference type="PANTHER" id="PTHR48207:SF4">
    <property type="entry name" value="BLL6097 PROTEIN"/>
    <property type="match status" value="1"/>
</dbReference>
<keyword evidence="1 2" id="KW-0808">Transferase</keyword>
<accession>A0A5B0VCB4</accession>
<comment type="caution">
    <text evidence="2">The sequence shown here is derived from an EMBL/GenBank/DDBJ whole genome shotgun (WGS) entry which is preliminary data.</text>
</comment>
<dbReference type="Gene3D" id="3.40.50.10540">
    <property type="entry name" value="Crotonobetainyl-coa:carnitine coa-transferase, domain 1"/>
    <property type="match status" value="1"/>
</dbReference>
<sequence length="406" mass="43763">MTNNKTERLPFRGVRVLDVSQGLAGPYATQMLAMMGATVLKVEPPQGDWGRLMGVRRGDQSTLSVSANWNKRSICLDARTTGGAAVLKKLAGQADLVMESFRPGIVEKLGLGYESLKAIRPGIIMGSISGFGQSGPYVERPGSDSILQAVTGMSVMNADKSGQPQRVGMLAVDMITGLYAGFALASALYEQKMTGEGCHLDLSLLASASAFQAMPMMESFLQGGQRNAHVTVPSGTFDASDGAISVVCLRNEMFYALANVLGHPEWQSDPRFTDNESRKRNATEIHALMGDIFLTRPRAHWIDRLNEAGVLCGPQNSYMDLLMDPQVRHLGLMPEVNHEAFGSVPLPQFPGSRAVAENLRPAPGLGEHTCEVLQELGYDDEAIAALMRERACVQAQANNNNHAGES</sequence>
<dbReference type="Pfam" id="PF02515">
    <property type="entry name" value="CoA_transf_3"/>
    <property type="match status" value="1"/>
</dbReference>
<keyword evidence="3" id="KW-1185">Reference proteome</keyword>
<dbReference type="PANTHER" id="PTHR48207">
    <property type="entry name" value="SUCCINATE--HYDROXYMETHYLGLUTARATE COA-TRANSFERASE"/>
    <property type="match status" value="1"/>
</dbReference>
<dbReference type="RefSeq" id="WP_149600888.1">
    <property type="nucleotide sequence ID" value="NZ_VTUU01000007.1"/>
</dbReference>
<name>A0A5B0VCB4_9GAMM</name>
<evidence type="ECO:0000256" key="1">
    <source>
        <dbReference type="ARBA" id="ARBA00022679"/>
    </source>
</evidence>
<dbReference type="InterPro" id="IPR050483">
    <property type="entry name" value="CoA-transferase_III_domain"/>
</dbReference>
<reference evidence="2 3" key="1">
    <citation type="submission" date="2019-08" db="EMBL/GenBank/DDBJ databases">
        <title>Marinobacter ZYF650 sp. nov., a marine bacterium isolated from seawater of the Mariana trench.</title>
        <authorList>
            <person name="Ahmad W."/>
        </authorList>
    </citation>
    <scope>NUCLEOTIDE SEQUENCE [LARGE SCALE GENOMIC DNA]</scope>
    <source>
        <strain evidence="2 3">ZYF650</strain>
    </source>
</reference>
<proteinExistence type="predicted"/>
<gene>
    <name evidence="2" type="ORF">FWJ25_14020</name>
</gene>
<evidence type="ECO:0000313" key="2">
    <source>
        <dbReference type="EMBL" id="KAA1172306.1"/>
    </source>
</evidence>
<protein>
    <submittedName>
        <fullName evidence="2">CoA transferase</fullName>
    </submittedName>
</protein>
<dbReference type="EMBL" id="VTUU01000007">
    <property type="protein sequence ID" value="KAA1172306.1"/>
    <property type="molecule type" value="Genomic_DNA"/>
</dbReference>
<organism evidence="2 3">
    <name type="scientific">Marinobacter salinexigens</name>
    <dbReference type="NCBI Taxonomy" id="2919747"/>
    <lineage>
        <taxon>Bacteria</taxon>
        <taxon>Pseudomonadati</taxon>
        <taxon>Pseudomonadota</taxon>
        <taxon>Gammaproteobacteria</taxon>
        <taxon>Pseudomonadales</taxon>
        <taxon>Marinobacteraceae</taxon>
        <taxon>Marinobacter</taxon>
    </lineage>
</organism>
<evidence type="ECO:0000313" key="3">
    <source>
        <dbReference type="Proteomes" id="UP000323161"/>
    </source>
</evidence>
<dbReference type="Gene3D" id="3.30.1540.10">
    <property type="entry name" value="formyl-coa transferase, domain 3"/>
    <property type="match status" value="1"/>
</dbReference>
<dbReference type="GO" id="GO:0008410">
    <property type="term" value="F:CoA-transferase activity"/>
    <property type="evidence" value="ECO:0007669"/>
    <property type="project" value="TreeGrafter"/>
</dbReference>
<dbReference type="InterPro" id="IPR003673">
    <property type="entry name" value="CoA-Trfase_fam_III"/>
</dbReference>
<dbReference type="Proteomes" id="UP000323161">
    <property type="component" value="Unassembled WGS sequence"/>
</dbReference>
<dbReference type="InterPro" id="IPR044855">
    <property type="entry name" value="CoA-Trfase_III_dom3_sf"/>
</dbReference>